<dbReference type="InterPro" id="IPR043709">
    <property type="entry name" value="DUF5649"/>
</dbReference>
<sequence>MKKQTLWKRIFGQNPNKKVKAQQAFQEQFDTKLRFRELEPRVVLDATVDYTLGSDTLTITYTDAGDVTLGRDASGKLEIGGDSISFTAAATADFVGKLNDVGTINIIDNTGKASEFTLVGGVGTDALTGLVSNIMIFNNVDQVNVQDGADFEVSALFWHVTNSGDLDDNTINFDGKLTTSNLTLTASSTSTKSTSVTDTMNGSVTVGTISLQEAVGATGNLSLNLSLGDNHVTGLVANEQEVEIALADKSGNLLLQDINATDLSLTAAGSIFDVASTEVNVSGTASFSADSVSLNSSTIGHNFNKLTLNTTSFASIVETDGFDFTGLSIITGALTVNTGGAIGQTAGSVLRANSIADFTVGDSSAITLNEMANRFEGTVSVTGQTDRAGAVTFYDSNGGFQFGSTLATTLDLTTTGGISQTTDGIDVSGNAVFTTMGANAIVLNSANNAFGANVSATGNGGPAATLTIVDSLGTLTLDDIQTAILNATAINGGITQTGTGIKVTGTSSFTVQDGEDVTLTAGAANNAFGDAISISGASAAAGLVSVFQSTGDLKLGAIDATYLTIALDSGSISQTSAGVHVSKDAQFAVGDMKDILLNNSSNNVFGGELDLLSGVGTAASAAVNNSGTDLLLDQVKLSGDLTVVTNGGITQTNVGATDYVRVGGTSSFTVSNGANVELGTNTNNQFNTVSAQGQSGAAGTVSIADSDNGIILGAINAGTLNVSAATTIGQTAAGVVVTGTSSFTSGDGQDILLGTSGVNSFGDAVSASGATGAAGHVSIIASSGDLKLGAIDSASATLAALDGKIWQTSDGIHVAGNAQFTSGSGKDILLNTSSNNVLGGEVDLIGALGNPSNVALNNSGTGLLLDQVEASGNLTISTNGGITQTMMFATDYVQVGGTSSFTVSDGANIELGANSNNRFNVVNAEGQSGAAGDVLLKDSDGNLTLGDIVATNLTAENTAGGIVLGAIDATNLNVTSATNITQTTDGVKVSGVSKFDVSFMGSITLNEDGNEFNEIWASGSGFLAAVAKFKDSDSAANGITLGKIVVGDLQVTTVGEISDTKDEMLFFGIGTFDGGSLDFTNYTGAGHDFNAITLQIDGDAKFNEDSSLASSKGFGFLGDSSVGGQLEVTTTGIVEQLTGSLKVTGTTKITTPGVIELDEYTNDFQDSITLSGTTVVVYDANEIKLGNVTANSLEVHAKTGDIFQEMGTALDIETTTVARATTGFNVILGNDNDFTGSVSVVGFSNPTDVVLNDVNDLIIADIDSVTLTATAGMSITQQAGTSIKASTSADLTAGTTITLRDVTTPTLSLTAGDTISQEAGTSLLVSGMTMVEVTEGVTVDLSEVTNELGSISVNDSNTMAMPGMEVYAGTVTIYDGGNDNADAMLGTDDDGLTLKNIWADILTVTSAGTEGAIIQESGTAIHADKTGASSTSLTAGSTITTRDITTPMLNLTAGKGISQESGTALIVSGMTTVEVGTGENVDLSNADNDFGSIGVVGTGATAAGDVTIVDADGGIVLKDIIATNLMVTVNDTADVVLIDQMAATSLNVSGMATFVNNTGGNVLITQTGNQLNQVGATALGGIVSIYDAEGGIALKDIVASVLTVTVDDSMNVVNVTQVANTTINVSAGTSIDNKTGGNVDLSNAGNLLNTIFVSAVDMGVRGDVTIRDDDGGLVLASITAANLDVTVNDTMDVVNVTQVSMTKLDVTSMTTVANNTGGDIILANDDNLINQFGATTVRGSVSVVDSDGGIVLKDIVAGNLDVAINDTMDVEHVTQLGGAKLDVTSMTTVTNNTGGNILLGNDNLLNQFGAITDKGGARGDVVVNDVDGGIALKDIVAENLTVTVDDSDDEAVNITQVALSTIDVNSMSMFNNYSSYSVDMVGGDVILANSGNKFFQVGVIAEDPVTKYRGDVTIVDDDGGIALKDVVAGNLDVTVNDTVDIVHVIQVAATSLDVTSMTTVTNNTGGNILLGNDNTLNQFSAITNNGGVRGDVEVNDIDGGIDLKDIVAENLTVTVDDSDDEAVDISQVALATIDVNSMSLFNNYSSYSVDMVGGNVILANSDNKFYQIGVIAEDPVTKYRGDVTIVDDYDGLELKNIVAANLTVTVDDVDDDMVVELKQVALQTVDVSKMTMITNKTGGTVDLSNADNEIAQIMVTSKDELTPAQGDIYINDDANDLLIKNIIGNKLEAVAVGAISQLDGTSIVTQESVSLTSENSTITTGDITTPVLSLTADDDITQSVGTKLTVSMQTNLALTSKATIELLNVGNDLSKNVDLDLDGDDERIWDFEIRNENVDVNTVPTGDFEDVVKKGAVDDLTLEFVKATKLELPEINITDDLRIVIAGDLTQAGDILVGDTALFDAGSMILADDVSGTDLIVYGKATFIADKGDIEVGVKFGVDVDSLDRGKDAGTDVAFGSLNFSADGHHVTISEQEYDQPPYGLVTEGMDLVGDNVAKSAVLRSETDINDTAGSSLTVADLTSLYAENIVLGDSVDRNVDLRILYLQSTADVSIFENNDSNSLAIVDGSEIAGTLAIQTDGHIVQVNEFRTEAPDVIAEPKYNHIFADSALLVSNNGGILLTSTSFKTLAVSAGDTPLFVDADSILDLGTAGIASNSGFIPTGDTLETVLTTDVIDADLPDDNDDPFAVAARADSFVAGDGENYSIVIVDANDMSAGMDANGLVIGKVEDTTGGNVSTVNGIRTNGDDAGHVFVRSLGDGGIDGMNDGTLTFGTTDAGLVVGLANSGVITALARGNLSIATGSWLHVTDGADPDASAFALVSTIEGFTDNPTNKFELPNSTTALVPNEGPAYSRIPGNVDTYVLGTQTGKDSTATIVLDKLGTPGTPDELDFEVTLDFADTTTLQEEFYPQLIDSDTAILHDIPWEFATTNASTVVTLQAYNSPQINLFGNVVDDANFNNLNVIVDQFEIFFLTPIDYVPEMTNFVAPNNPYIAPIIPPEANPTPYASLTEIADDTRVATQIDGVTVVEVDPSDFMEKGEKIELDDDFMTLDAVKEYIQNGVQFPVGLYKIEILYPGSKEPEVYFYWKQDRLDPFDLFSNDTKPVTPRVVELAAANQATAQLSAEEVWAREYDKWFPGVAEQQPMDDLSVPAAEGDAGQMIPSDDDILLERVTTVSLQEIDRMTDRLRAKRSIVRDSLNGAMIGGAALMAAVAAQGRKDDEAPNDHPEGQGPQPEESLDETSLGRLRRRVRQWL</sequence>
<feature type="region of interest" description="Disordered" evidence="1">
    <location>
        <begin position="3171"/>
        <end position="3211"/>
    </location>
</feature>
<comment type="caution">
    <text evidence="2">The sequence shown here is derived from an EMBL/GenBank/DDBJ whole genome shotgun (WGS) entry which is preliminary data.</text>
</comment>
<name>A0A2S8G3D9_9BACT</name>
<dbReference type="EMBL" id="PUIA01000016">
    <property type="protein sequence ID" value="PQO38947.1"/>
    <property type="molecule type" value="Genomic_DNA"/>
</dbReference>
<dbReference type="Pfam" id="PF18886">
    <property type="entry name" value="DUF5649"/>
    <property type="match status" value="16"/>
</dbReference>
<feature type="compositionally biased region" description="Basic residues" evidence="1">
    <location>
        <begin position="3202"/>
        <end position="3211"/>
    </location>
</feature>
<feature type="compositionally biased region" description="Basic and acidic residues" evidence="1">
    <location>
        <begin position="3173"/>
        <end position="3185"/>
    </location>
</feature>
<evidence type="ECO:0000256" key="1">
    <source>
        <dbReference type="SAM" id="MobiDB-lite"/>
    </source>
</evidence>
<protein>
    <submittedName>
        <fullName evidence="2">Uncharacterized protein</fullName>
    </submittedName>
</protein>
<evidence type="ECO:0000313" key="3">
    <source>
        <dbReference type="Proteomes" id="UP000240009"/>
    </source>
</evidence>
<dbReference type="OrthoDB" id="244447at2"/>
<gene>
    <name evidence="2" type="ORF">C5Y96_03485</name>
</gene>
<dbReference type="Proteomes" id="UP000240009">
    <property type="component" value="Unassembled WGS sequence"/>
</dbReference>
<proteinExistence type="predicted"/>
<evidence type="ECO:0000313" key="2">
    <source>
        <dbReference type="EMBL" id="PQO38947.1"/>
    </source>
</evidence>
<organism evidence="2 3">
    <name type="scientific">Blastopirellula marina</name>
    <dbReference type="NCBI Taxonomy" id="124"/>
    <lineage>
        <taxon>Bacteria</taxon>
        <taxon>Pseudomonadati</taxon>
        <taxon>Planctomycetota</taxon>
        <taxon>Planctomycetia</taxon>
        <taxon>Pirellulales</taxon>
        <taxon>Pirellulaceae</taxon>
        <taxon>Blastopirellula</taxon>
    </lineage>
</organism>
<dbReference type="RefSeq" id="WP_105350146.1">
    <property type="nucleotide sequence ID" value="NZ_PUIA01000016.1"/>
</dbReference>
<reference evidence="2 3" key="1">
    <citation type="submission" date="2018-02" db="EMBL/GenBank/DDBJ databases">
        <title>Comparative genomes isolates from brazilian mangrove.</title>
        <authorList>
            <person name="Araujo J.E."/>
            <person name="Taketani R.G."/>
            <person name="Silva M.C.P."/>
            <person name="Loureco M.V."/>
            <person name="Andreote F.D."/>
        </authorList>
    </citation>
    <scope>NUCLEOTIDE SEQUENCE [LARGE SCALE GENOMIC DNA]</scope>
    <source>
        <strain evidence="2 3">HEX-2 MGV</strain>
    </source>
</reference>
<accession>A0A2S8G3D9</accession>